<dbReference type="GO" id="GO:0004553">
    <property type="term" value="F:hydrolase activity, hydrolyzing O-glycosyl compounds"/>
    <property type="evidence" value="ECO:0007669"/>
    <property type="project" value="InterPro"/>
</dbReference>
<name>A0A0R1GR89_9LACO</name>
<dbReference type="GO" id="GO:0005975">
    <property type="term" value="P:carbohydrate metabolic process"/>
    <property type="evidence" value="ECO:0007669"/>
    <property type="project" value="InterPro"/>
</dbReference>
<dbReference type="InterPro" id="IPR023296">
    <property type="entry name" value="Glyco_hydro_beta-prop_sf"/>
</dbReference>
<dbReference type="InterPro" id="IPR013320">
    <property type="entry name" value="ConA-like_dom_sf"/>
</dbReference>
<dbReference type="CDD" id="cd09000">
    <property type="entry name" value="GH43_SXA-like"/>
    <property type="match status" value="1"/>
</dbReference>
<dbReference type="PANTHER" id="PTHR42812">
    <property type="entry name" value="BETA-XYLOSIDASE"/>
    <property type="match status" value="1"/>
</dbReference>
<feature type="domain" description="Beta-xylosidase C-terminal Concanavalin A-like" evidence="7">
    <location>
        <begin position="346"/>
        <end position="538"/>
    </location>
</feature>
<dbReference type="AlphaFoldDB" id="A0A0R1GR89"/>
<dbReference type="SUPFAM" id="SSF49899">
    <property type="entry name" value="Concanavalin A-like lectins/glucanases"/>
    <property type="match status" value="1"/>
</dbReference>
<dbReference type="Pfam" id="PF04616">
    <property type="entry name" value="Glyco_hydro_43"/>
    <property type="match status" value="1"/>
</dbReference>
<keyword evidence="9" id="KW-1185">Reference proteome</keyword>
<evidence type="ECO:0000256" key="4">
    <source>
        <dbReference type="PIRSR" id="PIRSR606710-1"/>
    </source>
</evidence>
<dbReference type="RefSeq" id="WP_020090401.1">
    <property type="nucleotide sequence ID" value="NZ_AZCZ01000053.1"/>
</dbReference>
<keyword evidence="2 6" id="KW-0378">Hydrolase</keyword>
<evidence type="ECO:0000313" key="9">
    <source>
        <dbReference type="Proteomes" id="UP000051176"/>
    </source>
</evidence>
<dbReference type="Proteomes" id="UP000051176">
    <property type="component" value="Unassembled WGS sequence"/>
</dbReference>
<dbReference type="InterPro" id="IPR051795">
    <property type="entry name" value="Glycosyl_Hydrlase_43"/>
</dbReference>
<keyword evidence="3 6" id="KW-0326">Glycosidase</keyword>
<accession>A0A0R1GR89</accession>
<reference evidence="8 9" key="1">
    <citation type="journal article" date="2015" name="Genome Announc.">
        <title>Expanding the biotechnology potential of lactobacilli through comparative genomics of 213 strains and associated genera.</title>
        <authorList>
            <person name="Sun Z."/>
            <person name="Harris H.M."/>
            <person name="McCann A."/>
            <person name="Guo C."/>
            <person name="Argimon S."/>
            <person name="Zhang W."/>
            <person name="Yang X."/>
            <person name="Jeffery I.B."/>
            <person name="Cooney J.C."/>
            <person name="Kagawa T.F."/>
            <person name="Liu W."/>
            <person name="Song Y."/>
            <person name="Salvetti E."/>
            <person name="Wrobel A."/>
            <person name="Rasinkangas P."/>
            <person name="Parkhill J."/>
            <person name="Rea M.C."/>
            <person name="O'Sullivan O."/>
            <person name="Ritari J."/>
            <person name="Douillard F.P."/>
            <person name="Paul Ross R."/>
            <person name="Yang R."/>
            <person name="Briner A.E."/>
            <person name="Felis G.E."/>
            <person name="de Vos W.M."/>
            <person name="Barrangou R."/>
            <person name="Klaenhammer T.R."/>
            <person name="Caufield P.W."/>
            <person name="Cui Y."/>
            <person name="Zhang H."/>
            <person name="O'Toole P.W."/>
        </authorList>
    </citation>
    <scope>NUCLEOTIDE SEQUENCE [LARGE SCALE GENOMIC DNA]</scope>
    <source>
        <strain evidence="8 9">ATCC 53295</strain>
    </source>
</reference>
<evidence type="ECO:0000256" key="2">
    <source>
        <dbReference type="ARBA" id="ARBA00022801"/>
    </source>
</evidence>
<feature type="active site" description="Proton acceptor" evidence="4">
    <location>
        <position position="15"/>
    </location>
</feature>
<gene>
    <name evidence="8" type="ORF">FD07_GL001892</name>
</gene>
<dbReference type="InterPro" id="IPR041542">
    <property type="entry name" value="GH43_C2"/>
</dbReference>
<protein>
    <submittedName>
        <fullName evidence="8">Xylan 1,4-beta-xylosidase</fullName>
    </submittedName>
</protein>
<feature type="active site" description="Proton donor" evidence="4">
    <location>
        <position position="190"/>
    </location>
</feature>
<comment type="caution">
    <text evidence="8">The sequence shown here is derived from an EMBL/GenBank/DDBJ whole genome shotgun (WGS) entry which is preliminary data.</text>
</comment>
<dbReference type="Gene3D" id="2.60.120.200">
    <property type="match status" value="1"/>
</dbReference>
<evidence type="ECO:0000256" key="3">
    <source>
        <dbReference type="ARBA" id="ARBA00023295"/>
    </source>
</evidence>
<organism evidence="8 9">
    <name type="scientific">Levilactobacillus parabrevis ATCC 53295</name>
    <dbReference type="NCBI Taxonomy" id="1267003"/>
    <lineage>
        <taxon>Bacteria</taxon>
        <taxon>Bacillati</taxon>
        <taxon>Bacillota</taxon>
        <taxon>Bacilli</taxon>
        <taxon>Lactobacillales</taxon>
        <taxon>Lactobacillaceae</taxon>
        <taxon>Levilactobacillus</taxon>
    </lineage>
</organism>
<dbReference type="OrthoDB" id="9801455at2"/>
<sequence length="544" mass="61500">MTEIQNPILPGFTPDPSILRVGEDYYIATSTFHWNPGIQVYHSKDLANWELIAHPLADVPEVDLRGTMTPGGIWAPDLSYDNQTKLFWMTYSKMNNQDGRMFDADNYTMSSKSILGPWSKPVYLNSIGFDPSLFHDDDGRKWVVTLEWETRLGYQHPGAIVLEEFDPKQGKLIGDPVRITRGGTDRGAQEAPHLYKHDGYYYLMTAEGGTGYGHAVVLQRSKNIAGPYESDPQNPIITSTPYYYYRRNDPDAGRPDLYNPDAPLQKAGHGSLVSTQTGEWYVAHLSARPLPGLHSILGRETSLQKMVWTDDGWLRMADGSNLAKASTPGMTGVELERAQRPFTLIDDFGKSTLDLHWLTPYGRPNKDWLTFQDQGLRMRGRQSFFSRMDVSLMATAVTGFHETVTTKLKFKPIHFSQSAGLVLYYDNHNWLFERLSYDERNDQTVLDVVQAKDGERTELEPIKIPVASSAAELRVTTDDAQAQFSWRENINAKWAPVGKPVDISYLSDEDIDGFTGLMVGIGAWDAYRRESYADFGWFMTETQG</sequence>
<evidence type="ECO:0000259" key="7">
    <source>
        <dbReference type="Pfam" id="PF17851"/>
    </source>
</evidence>
<proteinExistence type="inferred from homology"/>
<dbReference type="STRING" id="357278.IV61_GL001982"/>
<dbReference type="eggNOG" id="COG3507">
    <property type="taxonomic scope" value="Bacteria"/>
</dbReference>
<dbReference type="InterPro" id="IPR006710">
    <property type="entry name" value="Glyco_hydro_43"/>
</dbReference>
<feature type="site" description="Important for catalytic activity, responsible for pKa modulation of the active site Glu and correct orientation of both the proton donor and substrate" evidence="5">
    <location>
        <position position="130"/>
    </location>
</feature>
<dbReference type="Gene3D" id="2.115.10.20">
    <property type="entry name" value="Glycosyl hydrolase domain, family 43"/>
    <property type="match status" value="1"/>
</dbReference>
<comment type="similarity">
    <text evidence="1 6">Belongs to the glycosyl hydrolase 43 family.</text>
</comment>
<evidence type="ECO:0000256" key="1">
    <source>
        <dbReference type="ARBA" id="ARBA00009865"/>
    </source>
</evidence>
<evidence type="ECO:0000256" key="6">
    <source>
        <dbReference type="RuleBase" id="RU361187"/>
    </source>
</evidence>
<dbReference type="PATRIC" id="fig|1267003.4.peg.1990"/>
<evidence type="ECO:0000256" key="5">
    <source>
        <dbReference type="PIRSR" id="PIRSR606710-2"/>
    </source>
</evidence>
<dbReference type="PANTHER" id="PTHR42812:SF12">
    <property type="entry name" value="BETA-XYLOSIDASE-RELATED"/>
    <property type="match status" value="1"/>
</dbReference>
<dbReference type="EMBL" id="AZCZ01000053">
    <property type="protein sequence ID" value="KRK33914.1"/>
    <property type="molecule type" value="Genomic_DNA"/>
</dbReference>
<dbReference type="Pfam" id="PF17851">
    <property type="entry name" value="GH43_C2"/>
    <property type="match status" value="1"/>
</dbReference>
<evidence type="ECO:0000313" key="8">
    <source>
        <dbReference type="EMBL" id="KRK33914.1"/>
    </source>
</evidence>
<dbReference type="SUPFAM" id="SSF75005">
    <property type="entry name" value="Arabinanase/levansucrase/invertase"/>
    <property type="match status" value="1"/>
</dbReference>